<keyword evidence="1" id="KW-0472">Membrane</keyword>
<keyword evidence="4" id="KW-1185">Reference proteome</keyword>
<comment type="caution">
    <text evidence="3">The sequence shown here is derived from an EMBL/GenBank/DDBJ whole genome shotgun (WGS) entry which is preliminary data.</text>
</comment>
<organism evidence="3 4">
    <name type="scientific">Latilactobacillus fuchuensis</name>
    <dbReference type="NCBI Taxonomy" id="164393"/>
    <lineage>
        <taxon>Bacteria</taxon>
        <taxon>Bacillati</taxon>
        <taxon>Bacillota</taxon>
        <taxon>Bacilli</taxon>
        <taxon>Lactobacillales</taxon>
        <taxon>Lactobacillaceae</taxon>
        <taxon>Latilactobacillus</taxon>
    </lineage>
</organism>
<proteinExistence type="predicted"/>
<feature type="transmembrane region" description="Helical" evidence="1">
    <location>
        <begin position="36"/>
        <end position="62"/>
    </location>
</feature>
<dbReference type="InterPro" id="IPR032834">
    <property type="entry name" value="NatK-like_C"/>
</dbReference>
<evidence type="ECO:0000259" key="2">
    <source>
        <dbReference type="Pfam" id="PF14501"/>
    </source>
</evidence>
<gene>
    <name evidence="3" type="ORF">LFUMFP_130132</name>
</gene>
<keyword evidence="3" id="KW-0418">Kinase</keyword>
<dbReference type="InterPro" id="IPR036890">
    <property type="entry name" value="HATPase_C_sf"/>
</dbReference>
<dbReference type="SUPFAM" id="SSF55874">
    <property type="entry name" value="ATPase domain of HSP90 chaperone/DNA topoisomerase II/histidine kinase"/>
    <property type="match status" value="1"/>
</dbReference>
<name>A0A2N9DTV3_9LACO</name>
<keyword evidence="3" id="KW-0808">Transferase</keyword>
<dbReference type="RefSeq" id="WP_158697718.1">
    <property type="nucleotide sequence ID" value="NZ_LT984417.1"/>
</dbReference>
<dbReference type="Proteomes" id="UP000238739">
    <property type="component" value="Unassembled WGS sequence"/>
</dbReference>
<feature type="transmembrane region" description="Helical" evidence="1">
    <location>
        <begin position="115"/>
        <end position="133"/>
    </location>
</feature>
<protein>
    <submittedName>
        <fullName evidence="3">Histidine kinase</fullName>
    </submittedName>
</protein>
<dbReference type="PANTHER" id="PTHR40448:SF1">
    <property type="entry name" value="TWO-COMPONENT SENSOR HISTIDINE KINASE"/>
    <property type="match status" value="1"/>
</dbReference>
<evidence type="ECO:0000256" key="1">
    <source>
        <dbReference type="SAM" id="Phobius"/>
    </source>
</evidence>
<dbReference type="PANTHER" id="PTHR40448">
    <property type="entry name" value="TWO-COMPONENT SENSOR HISTIDINE KINASE"/>
    <property type="match status" value="1"/>
</dbReference>
<feature type="domain" description="Sensor histidine kinase NatK-like C-terminal" evidence="2">
    <location>
        <begin position="325"/>
        <end position="426"/>
    </location>
</feature>
<accession>A0A2N9DTV3</accession>
<dbReference type="AlphaFoldDB" id="A0A2N9DTV3"/>
<dbReference type="Gene3D" id="3.30.565.10">
    <property type="entry name" value="Histidine kinase-like ATPase, C-terminal domain"/>
    <property type="match status" value="1"/>
</dbReference>
<feature type="transmembrane region" description="Helical" evidence="1">
    <location>
        <begin position="153"/>
        <end position="171"/>
    </location>
</feature>
<keyword evidence="1" id="KW-1133">Transmembrane helix</keyword>
<dbReference type="EMBL" id="OGVC01000005">
    <property type="protein sequence ID" value="SPC37043.1"/>
    <property type="molecule type" value="Genomic_DNA"/>
</dbReference>
<dbReference type="GO" id="GO:0042802">
    <property type="term" value="F:identical protein binding"/>
    <property type="evidence" value="ECO:0007669"/>
    <property type="project" value="TreeGrafter"/>
</dbReference>
<feature type="transmembrane region" description="Helical" evidence="1">
    <location>
        <begin position="177"/>
        <end position="196"/>
    </location>
</feature>
<evidence type="ECO:0000313" key="3">
    <source>
        <dbReference type="EMBL" id="SPC37043.1"/>
    </source>
</evidence>
<evidence type="ECO:0000313" key="4">
    <source>
        <dbReference type="Proteomes" id="UP000238739"/>
    </source>
</evidence>
<keyword evidence="1" id="KW-0812">Transmembrane</keyword>
<dbReference type="GO" id="GO:0016301">
    <property type="term" value="F:kinase activity"/>
    <property type="evidence" value="ECO:0007669"/>
    <property type="project" value="UniProtKB-KW"/>
</dbReference>
<feature type="transmembrane region" description="Helical" evidence="1">
    <location>
        <begin position="7"/>
        <end position="24"/>
    </location>
</feature>
<reference evidence="3" key="1">
    <citation type="submission" date="2018-01" db="EMBL/GenBank/DDBJ databases">
        <authorList>
            <person name="Chaillou S."/>
        </authorList>
    </citation>
    <scope>NUCLEOTIDE SEQUENCE [LARGE SCALE GENOMIC DNA]</scope>
    <source>
        <strain evidence="3">MFPC41A2801</strain>
    </source>
</reference>
<dbReference type="Pfam" id="PF14501">
    <property type="entry name" value="HATPase_c_5"/>
    <property type="match status" value="1"/>
</dbReference>
<feature type="transmembrane region" description="Helical" evidence="1">
    <location>
        <begin position="82"/>
        <end position="103"/>
    </location>
</feature>
<sequence length="429" mass="49800">MTIDTKAYILRSLVDDILFYVLFFKINKQGTKKKRLLFIMIFLPTTFFVELYSGLSDIIPILSGYIILKLKREIDYTLLNDLLISMLILYSATTFSSTIMLLTVPKGYMIGFREVFIQLFIEVFVISTIILIYQRKNLHTQIEKFSSKTISFLIGYLFLVTLLIAYSAHYYDAYDHFVIGIDIFLIIQTLFVVFLFTRALKQQKEKYETQIAKKELDHLKAYTEVLEKNQQQIAKFRHDYKNLLLSFKEASSTGQNAKLTEQIETLEDYSNQSLPQDEFDYKALYNIQNSFIKSLLIAKLHRAKGLKIQCHFECQKPIETLPMPIFDGVRMLGILLDNALEAAAESQNKVIDIMIYQDDSQIEFLIKNTYEDVSLALDQLQQKGHSTKAGHSGLGLNTVQEFKQKYTNLFVQYQRVDSVFSTQVILMKD</sequence>